<comment type="caution">
    <text evidence="2">The sequence shown here is derived from an EMBL/GenBank/DDBJ whole genome shotgun (WGS) entry which is preliminary data.</text>
</comment>
<dbReference type="AlphaFoldDB" id="A0A843W4C4"/>
<name>A0A843W4C4_COLES</name>
<organism evidence="2 3">
    <name type="scientific">Colocasia esculenta</name>
    <name type="common">Wild taro</name>
    <name type="synonym">Arum esculentum</name>
    <dbReference type="NCBI Taxonomy" id="4460"/>
    <lineage>
        <taxon>Eukaryota</taxon>
        <taxon>Viridiplantae</taxon>
        <taxon>Streptophyta</taxon>
        <taxon>Embryophyta</taxon>
        <taxon>Tracheophyta</taxon>
        <taxon>Spermatophyta</taxon>
        <taxon>Magnoliopsida</taxon>
        <taxon>Liliopsida</taxon>
        <taxon>Araceae</taxon>
        <taxon>Aroideae</taxon>
        <taxon>Colocasieae</taxon>
        <taxon>Colocasia</taxon>
    </lineage>
</organism>
<feature type="compositionally biased region" description="Polar residues" evidence="1">
    <location>
        <begin position="60"/>
        <end position="69"/>
    </location>
</feature>
<evidence type="ECO:0000256" key="1">
    <source>
        <dbReference type="SAM" id="MobiDB-lite"/>
    </source>
</evidence>
<evidence type="ECO:0000313" key="2">
    <source>
        <dbReference type="EMBL" id="MQM00551.1"/>
    </source>
</evidence>
<gene>
    <name evidence="2" type="ORF">Taro_033285</name>
</gene>
<proteinExistence type="predicted"/>
<keyword evidence="3" id="KW-1185">Reference proteome</keyword>
<dbReference type="Proteomes" id="UP000652761">
    <property type="component" value="Unassembled WGS sequence"/>
</dbReference>
<protein>
    <submittedName>
        <fullName evidence="2">Uncharacterized protein</fullName>
    </submittedName>
</protein>
<feature type="region of interest" description="Disordered" evidence="1">
    <location>
        <begin position="1"/>
        <end position="69"/>
    </location>
</feature>
<dbReference type="EMBL" id="NMUH01002531">
    <property type="protein sequence ID" value="MQM00551.1"/>
    <property type="molecule type" value="Genomic_DNA"/>
</dbReference>
<accession>A0A843W4C4</accession>
<reference evidence="2" key="1">
    <citation type="submission" date="2017-07" db="EMBL/GenBank/DDBJ databases">
        <title>Taro Niue Genome Assembly and Annotation.</title>
        <authorList>
            <person name="Atibalentja N."/>
            <person name="Keating K."/>
            <person name="Fields C.J."/>
        </authorList>
    </citation>
    <scope>NUCLEOTIDE SEQUENCE</scope>
    <source>
        <strain evidence="2">Niue_2</strain>
        <tissue evidence="2">Leaf</tissue>
    </source>
</reference>
<evidence type="ECO:0000313" key="3">
    <source>
        <dbReference type="Proteomes" id="UP000652761"/>
    </source>
</evidence>
<sequence>MTTSSTPKTHWRDATGRAPTSQVPLPSPGHRPHNTTKADGEETGETGRGNAEEEEENTGWASTLGNPPP</sequence>